<keyword evidence="3" id="KW-1185">Reference proteome</keyword>
<evidence type="ECO:0000313" key="3">
    <source>
        <dbReference type="Proteomes" id="UP001159641"/>
    </source>
</evidence>
<protein>
    <submittedName>
        <fullName evidence="2">Uncharacterized protein</fullName>
    </submittedName>
</protein>
<gene>
    <name evidence="2" type="ORF">J1605_003399</name>
</gene>
<evidence type="ECO:0000313" key="2">
    <source>
        <dbReference type="EMBL" id="KAJ8793989.1"/>
    </source>
</evidence>
<proteinExistence type="predicted"/>
<feature type="compositionally biased region" description="Basic and acidic residues" evidence="1">
    <location>
        <begin position="7"/>
        <end position="16"/>
    </location>
</feature>
<name>A0AB34HRA3_ESCRO</name>
<dbReference type="AlphaFoldDB" id="A0AB34HRA3"/>
<feature type="compositionally biased region" description="Pro residues" evidence="1">
    <location>
        <begin position="17"/>
        <end position="26"/>
    </location>
</feature>
<accession>A0AB34HRA3</accession>
<sequence length="187" mass="19542">MGACSRQGREGSDPDGGRPPPVWPLPCPPAPLHPRAVLLPSLTTTVCPSPRPAPPAAGPSSRLCSAGTENSVYLLDPSIDHLSFQCLQLTWAVMDAEGELGFMTTIGHLIKTWGYEDKDVEAQAQPRTAGDGRALATAQLDPSPTRKPHPGAGAAWSVARSPSRSVSLASAVRSHPGSTAEVLEQTP</sequence>
<comment type="caution">
    <text evidence="2">The sequence shown here is derived from an EMBL/GenBank/DDBJ whole genome shotgun (WGS) entry which is preliminary data.</text>
</comment>
<dbReference type="EMBL" id="JAIQCJ010000892">
    <property type="protein sequence ID" value="KAJ8793989.1"/>
    <property type="molecule type" value="Genomic_DNA"/>
</dbReference>
<organism evidence="2 3">
    <name type="scientific">Eschrichtius robustus</name>
    <name type="common">California gray whale</name>
    <name type="synonym">Eschrichtius gibbosus</name>
    <dbReference type="NCBI Taxonomy" id="9764"/>
    <lineage>
        <taxon>Eukaryota</taxon>
        <taxon>Metazoa</taxon>
        <taxon>Chordata</taxon>
        <taxon>Craniata</taxon>
        <taxon>Vertebrata</taxon>
        <taxon>Euteleostomi</taxon>
        <taxon>Mammalia</taxon>
        <taxon>Eutheria</taxon>
        <taxon>Laurasiatheria</taxon>
        <taxon>Artiodactyla</taxon>
        <taxon>Whippomorpha</taxon>
        <taxon>Cetacea</taxon>
        <taxon>Mysticeti</taxon>
        <taxon>Eschrichtiidae</taxon>
        <taxon>Eschrichtius</taxon>
    </lineage>
</organism>
<evidence type="ECO:0000256" key="1">
    <source>
        <dbReference type="SAM" id="MobiDB-lite"/>
    </source>
</evidence>
<dbReference type="Proteomes" id="UP001159641">
    <property type="component" value="Unassembled WGS sequence"/>
</dbReference>
<feature type="region of interest" description="Disordered" evidence="1">
    <location>
        <begin position="123"/>
        <end position="187"/>
    </location>
</feature>
<feature type="region of interest" description="Disordered" evidence="1">
    <location>
        <begin position="1"/>
        <end position="26"/>
    </location>
</feature>
<reference evidence="2 3" key="1">
    <citation type="submission" date="2022-11" db="EMBL/GenBank/DDBJ databases">
        <title>Whole genome sequence of Eschrichtius robustus ER-17-0199.</title>
        <authorList>
            <person name="Bruniche-Olsen A."/>
            <person name="Black A.N."/>
            <person name="Fields C.J."/>
            <person name="Walden K."/>
            <person name="Dewoody J.A."/>
        </authorList>
    </citation>
    <scope>NUCLEOTIDE SEQUENCE [LARGE SCALE GENOMIC DNA]</scope>
    <source>
        <strain evidence="2">ER-17-0199</strain>
        <tissue evidence="2">Blubber</tissue>
    </source>
</reference>
<feature type="compositionally biased region" description="Low complexity" evidence="1">
    <location>
        <begin position="154"/>
        <end position="174"/>
    </location>
</feature>